<gene>
    <name evidence="1" type="ORF">ABWT76_003553</name>
</gene>
<dbReference type="AlphaFoldDB" id="A0AAU8J718"/>
<dbReference type="PANTHER" id="PTHR34235">
    <property type="entry name" value="SLR1203 PROTEIN-RELATED"/>
    <property type="match status" value="1"/>
</dbReference>
<dbReference type="Gene3D" id="1.20.1220.20">
    <property type="entry name" value="Uncharcterised protein PF01724"/>
    <property type="match status" value="1"/>
</dbReference>
<evidence type="ECO:0000313" key="1">
    <source>
        <dbReference type="EMBL" id="XCM34910.1"/>
    </source>
</evidence>
<name>A0AAU8J718_9CYAN</name>
<organism evidence="1">
    <name type="scientific">Planktothricoides raciborskii GIHE-MW2</name>
    <dbReference type="NCBI Taxonomy" id="2792601"/>
    <lineage>
        <taxon>Bacteria</taxon>
        <taxon>Bacillati</taxon>
        <taxon>Cyanobacteriota</taxon>
        <taxon>Cyanophyceae</taxon>
        <taxon>Oscillatoriophycideae</taxon>
        <taxon>Oscillatoriales</taxon>
        <taxon>Oscillatoriaceae</taxon>
        <taxon>Planktothricoides</taxon>
    </lineage>
</organism>
<protein>
    <submittedName>
        <fullName evidence="1">DUF29 domain-containing protein</fullName>
    </submittedName>
</protein>
<sequence>MKPTLPLYDTDYQLCLEQTIAHPRRFANAQLETQDFSHIDLENLIEEIKSLGKRDKRAICSYLMRLCEHLLKVKYWQQERETCIQIRNRVSCLNLCEETEMLLETRFLNIRNFRLQIQLILKDSPSLKNYLQENFIQEYQNGRKLFLDATGMKSDMIPAEPGFNLEQVLDENWLP</sequence>
<accession>A0AAU8J718</accession>
<dbReference type="PANTHER" id="PTHR34235:SF3">
    <property type="entry name" value="SLR1203 PROTEIN"/>
    <property type="match status" value="1"/>
</dbReference>
<dbReference type="RefSeq" id="WP_190878764.1">
    <property type="nucleotide sequence ID" value="NZ_CP159837.1"/>
</dbReference>
<dbReference type="InterPro" id="IPR002636">
    <property type="entry name" value="DUF29"/>
</dbReference>
<reference evidence="1" key="1">
    <citation type="submission" date="2024-07" db="EMBL/GenBank/DDBJ databases">
        <authorList>
            <person name="Kim Y.J."/>
            <person name="Jeong J.Y."/>
        </authorList>
    </citation>
    <scope>NUCLEOTIDE SEQUENCE</scope>
    <source>
        <strain evidence="1">GIHE-MW2</strain>
    </source>
</reference>
<dbReference type="Pfam" id="PF01724">
    <property type="entry name" value="DUF29"/>
    <property type="match status" value="1"/>
</dbReference>
<dbReference type="EMBL" id="CP159837">
    <property type="protein sequence ID" value="XCM34910.1"/>
    <property type="molecule type" value="Genomic_DNA"/>
</dbReference>
<proteinExistence type="predicted"/>